<feature type="domain" description="CFEM" evidence="7">
    <location>
        <begin position="1"/>
        <end position="116"/>
    </location>
</feature>
<evidence type="ECO:0000256" key="6">
    <source>
        <dbReference type="SAM" id="SignalP"/>
    </source>
</evidence>
<dbReference type="PROSITE" id="PS52012">
    <property type="entry name" value="CFEM"/>
    <property type="match status" value="1"/>
</dbReference>
<accession>A0A165GSA6</accession>
<evidence type="ECO:0000259" key="7">
    <source>
        <dbReference type="PROSITE" id="PS52012"/>
    </source>
</evidence>
<feature type="signal peptide" evidence="6">
    <location>
        <begin position="1"/>
        <end position="19"/>
    </location>
</feature>
<evidence type="ECO:0000256" key="4">
    <source>
        <dbReference type="ARBA" id="ARBA00023157"/>
    </source>
</evidence>
<keyword evidence="3 6" id="KW-0732">Signal</keyword>
<feature type="compositionally biased region" description="Low complexity" evidence="5">
    <location>
        <begin position="102"/>
        <end position="142"/>
    </location>
</feature>
<organism evidence="8 9">
    <name type="scientific">Exidia glandulosa HHB12029</name>
    <dbReference type="NCBI Taxonomy" id="1314781"/>
    <lineage>
        <taxon>Eukaryota</taxon>
        <taxon>Fungi</taxon>
        <taxon>Dikarya</taxon>
        <taxon>Basidiomycota</taxon>
        <taxon>Agaricomycotina</taxon>
        <taxon>Agaricomycetes</taxon>
        <taxon>Auriculariales</taxon>
        <taxon>Exidiaceae</taxon>
        <taxon>Exidia</taxon>
    </lineage>
</organism>
<evidence type="ECO:0000313" key="9">
    <source>
        <dbReference type="Proteomes" id="UP000077266"/>
    </source>
</evidence>
<dbReference type="InterPro" id="IPR008427">
    <property type="entry name" value="Extracellular_membr_CFEM_dom"/>
</dbReference>
<reference evidence="8 9" key="1">
    <citation type="journal article" date="2016" name="Mol. Biol. Evol.">
        <title>Comparative Genomics of Early-Diverging Mushroom-Forming Fungi Provides Insights into the Origins of Lignocellulose Decay Capabilities.</title>
        <authorList>
            <person name="Nagy L.G."/>
            <person name="Riley R."/>
            <person name="Tritt A."/>
            <person name="Adam C."/>
            <person name="Daum C."/>
            <person name="Floudas D."/>
            <person name="Sun H."/>
            <person name="Yadav J.S."/>
            <person name="Pangilinan J."/>
            <person name="Larsson K.H."/>
            <person name="Matsuura K."/>
            <person name="Barry K."/>
            <person name="Labutti K."/>
            <person name="Kuo R."/>
            <person name="Ohm R.A."/>
            <person name="Bhattacharya S.S."/>
            <person name="Shirouzu T."/>
            <person name="Yoshinaga Y."/>
            <person name="Martin F.M."/>
            <person name="Grigoriev I.V."/>
            <person name="Hibbett D.S."/>
        </authorList>
    </citation>
    <scope>NUCLEOTIDE SEQUENCE [LARGE SCALE GENOMIC DNA]</scope>
    <source>
        <strain evidence="8 9">HHB12029</strain>
    </source>
</reference>
<keyword evidence="9" id="KW-1185">Reference proteome</keyword>
<name>A0A165GSA6_EXIGL</name>
<proteinExistence type="predicted"/>
<dbReference type="OrthoDB" id="10540308at2759"/>
<gene>
    <name evidence="8" type="ORF">EXIGLDRAFT_750409</name>
</gene>
<dbReference type="Proteomes" id="UP000077266">
    <property type="component" value="Unassembled WGS sequence"/>
</dbReference>
<feature type="chain" id="PRO_5007858342" description="CFEM domain-containing protein" evidence="6">
    <location>
        <begin position="20"/>
        <end position="166"/>
    </location>
</feature>
<evidence type="ECO:0000313" key="8">
    <source>
        <dbReference type="EMBL" id="KZV90937.1"/>
    </source>
</evidence>
<dbReference type="GO" id="GO:0005576">
    <property type="term" value="C:extracellular region"/>
    <property type="evidence" value="ECO:0007669"/>
    <property type="project" value="UniProtKB-SubCell"/>
</dbReference>
<feature type="region of interest" description="Disordered" evidence="5">
    <location>
        <begin position="96"/>
        <end position="142"/>
    </location>
</feature>
<comment type="subcellular location">
    <subcellularLocation>
        <location evidence="1">Secreted</location>
    </subcellularLocation>
</comment>
<keyword evidence="4" id="KW-1015">Disulfide bond</keyword>
<evidence type="ECO:0000256" key="5">
    <source>
        <dbReference type="SAM" id="MobiDB-lite"/>
    </source>
</evidence>
<evidence type="ECO:0000256" key="3">
    <source>
        <dbReference type="ARBA" id="ARBA00022729"/>
    </source>
</evidence>
<evidence type="ECO:0000256" key="1">
    <source>
        <dbReference type="ARBA" id="ARBA00004613"/>
    </source>
</evidence>
<dbReference type="EMBL" id="KV426038">
    <property type="protein sequence ID" value="KZV90937.1"/>
    <property type="molecule type" value="Genomic_DNA"/>
</dbReference>
<dbReference type="InParanoid" id="A0A165GSA6"/>
<keyword evidence="2" id="KW-0964">Secreted</keyword>
<evidence type="ECO:0000256" key="2">
    <source>
        <dbReference type="ARBA" id="ARBA00022525"/>
    </source>
</evidence>
<dbReference type="AlphaFoldDB" id="A0A165GSA6"/>
<dbReference type="STRING" id="1314781.A0A165GSA6"/>
<protein>
    <recommendedName>
        <fullName evidence="7">CFEM domain-containing protein</fullName>
    </recommendedName>
</protein>
<sequence length="166" mass="16081">MRFATALVAAFLAAASVVAQDQDSIPPCLATCSAAPPDGCPSDPNAAQKCACENNAYVANSTACLEVTCTSAAEFETAQLIAVTVCAQQGVALSPSGTWKGPQSTTASGSAPASGSSTATSAEDSTTAAASPSTSPSQTADTGAAYSNAVPAVAVFLGSALLALAL</sequence>